<proteinExistence type="predicted"/>
<sequence>MISARLIDKKYRKRLEKYTKNNHNETAIKLKLVQNVLVTIKKDQIKNSKDKIRSLINVLKNDIKQLKKNKSKLEDAVNSPWTLYTKKGSKKINAIDEEIKALEKIKKIKDKELKNLSSKKGKKKYENKLAKKAKENYLHSTCVYMIAKEIFTCLNNENDITEELVRYASYFHDAVKVVDKSHNHSRNGHNLFKSLKGISDLNVSLSEEKLDQIAKAIFFHNKREKIDPSNIPNSNILLAQIIHDADKISKLYKSKTWKSSKSNYLSPKQYQKELSKLRKKLILVESENVFENHIKDIHSYI</sequence>
<feature type="domain" description="HD" evidence="2">
    <location>
        <begin position="139"/>
        <end position="249"/>
    </location>
</feature>
<feature type="coiled-coil region" evidence="1">
    <location>
        <begin position="49"/>
        <end position="119"/>
    </location>
</feature>
<keyword evidence="1" id="KW-0175">Coiled coil</keyword>
<dbReference type="InterPro" id="IPR003607">
    <property type="entry name" value="HD/PDEase_dom"/>
</dbReference>
<gene>
    <name evidence="3" type="ORF">CLIT_20p00270</name>
</gene>
<dbReference type="AlphaFoldDB" id="A0A069RIG1"/>
<evidence type="ECO:0000313" key="4">
    <source>
        <dbReference type="Proteomes" id="UP000027946"/>
    </source>
</evidence>
<keyword evidence="3" id="KW-0614">Plasmid</keyword>
<dbReference type="Pfam" id="PF01966">
    <property type="entry name" value="HD"/>
    <property type="match status" value="1"/>
</dbReference>
<evidence type="ECO:0000259" key="2">
    <source>
        <dbReference type="Pfam" id="PF01966"/>
    </source>
</evidence>
<dbReference type="CDD" id="cd00077">
    <property type="entry name" value="HDc"/>
    <property type="match status" value="1"/>
</dbReference>
<dbReference type="eggNOG" id="ENOG50347WX">
    <property type="taxonomic scope" value="Bacteria"/>
</dbReference>
<dbReference type="SUPFAM" id="SSF109604">
    <property type="entry name" value="HD-domain/PDEase-like"/>
    <property type="match status" value="1"/>
</dbReference>
<geneLocation type="plasmid" evidence="3">
    <name>CLIT_20p</name>
</geneLocation>
<protein>
    <recommendedName>
        <fullName evidence="2">HD domain-containing protein</fullName>
    </recommendedName>
</protein>
<comment type="caution">
    <text evidence="3">The sequence shown here is derived from an EMBL/GenBank/DDBJ whole genome shotgun (WGS) entry which is preliminary data.</text>
</comment>
<dbReference type="InterPro" id="IPR006674">
    <property type="entry name" value="HD_domain"/>
</dbReference>
<dbReference type="Gene3D" id="1.10.3210.10">
    <property type="entry name" value="Hypothetical protein af1432"/>
    <property type="match status" value="1"/>
</dbReference>
<accession>A0A069RIG1</accession>
<dbReference type="EMBL" id="JJMM01000001">
    <property type="protein sequence ID" value="KDR96814.1"/>
    <property type="molecule type" value="Genomic_DNA"/>
</dbReference>
<name>A0A069RIG1_PEPLI</name>
<organism evidence="3 4">
    <name type="scientific">Peptoclostridium litorale DSM 5388</name>
    <dbReference type="NCBI Taxonomy" id="1121324"/>
    <lineage>
        <taxon>Bacteria</taxon>
        <taxon>Bacillati</taxon>
        <taxon>Bacillota</taxon>
        <taxon>Clostridia</taxon>
        <taxon>Peptostreptococcales</taxon>
        <taxon>Peptoclostridiaceae</taxon>
        <taxon>Peptoclostridium</taxon>
    </lineage>
</organism>
<dbReference type="Proteomes" id="UP000027946">
    <property type="component" value="Unassembled WGS sequence"/>
</dbReference>
<evidence type="ECO:0000313" key="3">
    <source>
        <dbReference type="EMBL" id="KDR96814.1"/>
    </source>
</evidence>
<evidence type="ECO:0000256" key="1">
    <source>
        <dbReference type="SAM" id="Coils"/>
    </source>
</evidence>
<keyword evidence="4" id="KW-1185">Reference proteome</keyword>
<reference evidence="3 4" key="1">
    <citation type="submission" date="2014-03" db="EMBL/GenBank/DDBJ databases">
        <title>Genome sequence of Clostridium litorale W6, DSM 5388.</title>
        <authorList>
            <person name="Poehlein A."/>
            <person name="Jagirdar A."/>
            <person name="Khonsari B."/>
            <person name="Chibani C.M."/>
            <person name="Gutierrez Gutierrez D.A."/>
            <person name="Davydova E."/>
            <person name="Alghaithi H.S."/>
            <person name="Nair K.P."/>
            <person name="Dhamotharan K."/>
            <person name="Chandran L."/>
            <person name="G W."/>
            <person name="Daniel R."/>
        </authorList>
    </citation>
    <scope>NUCLEOTIDE SEQUENCE [LARGE SCALE GENOMIC DNA]</scope>
    <source>
        <strain evidence="3 4">W6</strain>
        <plasmid evidence="3">CLIT_20p</plasmid>
    </source>
</reference>